<dbReference type="GO" id="GO:0016020">
    <property type="term" value="C:membrane"/>
    <property type="evidence" value="ECO:0007669"/>
    <property type="project" value="TreeGrafter"/>
</dbReference>
<dbReference type="STRING" id="1834516.BL253_06770"/>
<feature type="transmembrane region" description="Helical" evidence="1">
    <location>
        <begin position="281"/>
        <end position="301"/>
    </location>
</feature>
<name>A0A1V2IF75_9ACTN</name>
<dbReference type="GO" id="GO:0009103">
    <property type="term" value="P:lipopolysaccharide biosynthetic process"/>
    <property type="evidence" value="ECO:0007669"/>
    <property type="project" value="TreeGrafter"/>
</dbReference>
<dbReference type="InterPro" id="IPR050879">
    <property type="entry name" value="Acyltransferase_3"/>
</dbReference>
<accession>A0A1V2IF75</accession>
<feature type="transmembrane region" description="Helical" evidence="1">
    <location>
        <begin position="127"/>
        <end position="147"/>
    </location>
</feature>
<feature type="transmembrane region" description="Helical" evidence="1">
    <location>
        <begin position="153"/>
        <end position="177"/>
    </location>
</feature>
<dbReference type="AlphaFoldDB" id="A0A1V2IF75"/>
<evidence type="ECO:0000313" key="3">
    <source>
        <dbReference type="EMBL" id="ONH31852.1"/>
    </source>
</evidence>
<reference evidence="4" key="1">
    <citation type="submission" date="2016-10" db="EMBL/GenBank/DDBJ databases">
        <title>Frankia sp. NRRL B-16386 Genome sequencing.</title>
        <authorList>
            <person name="Ghodhbane-Gtari F."/>
            <person name="Swanson E."/>
            <person name="Gueddou A."/>
            <person name="Hezbri K."/>
            <person name="Ktari K."/>
            <person name="Nouioui I."/>
            <person name="Morris K."/>
            <person name="Simpson S."/>
            <person name="Abebe-Akele F."/>
            <person name="Thomas K."/>
            <person name="Gtari M."/>
            <person name="Tisa L.S."/>
        </authorList>
    </citation>
    <scope>NUCLEOTIDE SEQUENCE [LARGE SCALE GENOMIC DNA]</scope>
    <source>
        <strain evidence="4">NRRL B-16386</strain>
    </source>
</reference>
<keyword evidence="1" id="KW-0472">Membrane</keyword>
<dbReference type="InterPro" id="IPR002656">
    <property type="entry name" value="Acyl_transf_3_dom"/>
</dbReference>
<feature type="transmembrane region" description="Helical" evidence="1">
    <location>
        <begin position="214"/>
        <end position="232"/>
    </location>
</feature>
<dbReference type="EMBL" id="MOMC01000014">
    <property type="protein sequence ID" value="ONH31852.1"/>
    <property type="molecule type" value="Genomic_DNA"/>
</dbReference>
<feature type="transmembrane region" description="Helical" evidence="1">
    <location>
        <begin position="189"/>
        <end position="208"/>
    </location>
</feature>
<evidence type="ECO:0000256" key="1">
    <source>
        <dbReference type="SAM" id="Phobius"/>
    </source>
</evidence>
<sequence>MPLGNIGYCGVMFFFMLSGFVLTWSARPGTRKQFYWRRFARIYPLYLVAIALWFVVAWSFGLMGEFGSKPVAVLPSLLLVQAWVPTQAIYFGWGGAVLWSLSCEAFFYLVFPIVYQRLLARTNAGRIRAALLVVVPTAAVACLAGAIDPRLDLALYANPVVRVGEFVLGIVLGLMALDGVRGTANQRRALAVLAVAWLAVPITLGYQYSDHPGLIDTLTLPSFAIIIFLVGTREADGGRVPIASARPLVYFGVVSYAFYLIHPGALAIVTELGLFDTASATEAALAVVAGFLFSIALGALLHHTVEKPAHRYLLRKFKRPPDQRTRPAARPAESMDGDGRAWVPIPAHGAADFAGGAAWGDAQAAGADSAGRIPAPWDGEHTVIIARRP</sequence>
<evidence type="ECO:0000313" key="4">
    <source>
        <dbReference type="Proteomes" id="UP000188929"/>
    </source>
</evidence>
<organism evidence="3 4">
    <name type="scientific">Pseudofrankia asymbiotica</name>
    <dbReference type="NCBI Taxonomy" id="1834516"/>
    <lineage>
        <taxon>Bacteria</taxon>
        <taxon>Bacillati</taxon>
        <taxon>Actinomycetota</taxon>
        <taxon>Actinomycetes</taxon>
        <taxon>Frankiales</taxon>
        <taxon>Frankiaceae</taxon>
        <taxon>Pseudofrankia</taxon>
    </lineage>
</organism>
<gene>
    <name evidence="3" type="ORF">BL253_06770</name>
</gene>
<feature type="domain" description="Acyltransferase 3" evidence="2">
    <location>
        <begin position="5"/>
        <end position="297"/>
    </location>
</feature>
<dbReference type="PANTHER" id="PTHR23028">
    <property type="entry name" value="ACETYLTRANSFERASE"/>
    <property type="match status" value="1"/>
</dbReference>
<keyword evidence="1" id="KW-1133">Transmembrane helix</keyword>
<keyword evidence="4" id="KW-1185">Reference proteome</keyword>
<feature type="transmembrane region" description="Helical" evidence="1">
    <location>
        <begin position="248"/>
        <end position="269"/>
    </location>
</feature>
<dbReference type="GO" id="GO:0016747">
    <property type="term" value="F:acyltransferase activity, transferring groups other than amino-acyl groups"/>
    <property type="evidence" value="ECO:0007669"/>
    <property type="project" value="InterPro"/>
</dbReference>
<protein>
    <recommendedName>
        <fullName evidence="2">Acyltransferase 3 domain-containing protein</fullName>
    </recommendedName>
</protein>
<keyword evidence="1" id="KW-0812">Transmembrane</keyword>
<proteinExistence type="predicted"/>
<feature type="transmembrane region" description="Helical" evidence="1">
    <location>
        <begin position="45"/>
        <end position="68"/>
    </location>
</feature>
<dbReference type="PANTHER" id="PTHR23028:SF53">
    <property type="entry name" value="ACYL_TRANSF_3 DOMAIN-CONTAINING PROTEIN"/>
    <property type="match status" value="1"/>
</dbReference>
<comment type="caution">
    <text evidence="3">The sequence shown here is derived from an EMBL/GenBank/DDBJ whole genome shotgun (WGS) entry which is preliminary data.</text>
</comment>
<dbReference type="Proteomes" id="UP000188929">
    <property type="component" value="Unassembled WGS sequence"/>
</dbReference>
<evidence type="ECO:0000259" key="2">
    <source>
        <dbReference type="Pfam" id="PF01757"/>
    </source>
</evidence>
<dbReference type="Pfam" id="PF01757">
    <property type="entry name" value="Acyl_transf_3"/>
    <property type="match status" value="1"/>
</dbReference>
<feature type="transmembrane region" description="Helical" evidence="1">
    <location>
        <begin position="88"/>
        <end position="115"/>
    </location>
</feature>
<feature type="transmembrane region" description="Helical" evidence="1">
    <location>
        <begin position="6"/>
        <end position="24"/>
    </location>
</feature>